<sequence length="229" mass="25094">MAPLSMMSNVRGEHVRVCGAAAEATVARLVISSKLTTKLAASLRWISQILHQQATSQEYLSWYRGLDATVPALYTYVDPKSMLSVGRNGTFTQLSTVVDYLTSNTNAFALQVSGGSTDTVVPVLQKYITSTNFYHGSVHLVVKFDAISSATATPLRVLDIFPSTLGTPLLSQLECHPVIQNRVKLGIHATPSLHALYEDRTTIFLSLTWMDDSTVNGTVHCRYPFIKTV</sequence>
<dbReference type="AlphaFoldDB" id="A0A146LDX9"/>
<protein>
    <submittedName>
        <fullName evidence="1">Uncharacterized protein</fullName>
    </submittedName>
</protein>
<name>A0A146LDX9_LYGHE</name>
<evidence type="ECO:0000313" key="1">
    <source>
        <dbReference type="EMBL" id="JAQ05227.1"/>
    </source>
</evidence>
<organism evidence="1">
    <name type="scientific">Lygus hesperus</name>
    <name type="common">Western plant bug</name>
    <dbReference type="NCBI Taxonomy" id="30085"/>
    <lineage>
        <taxon>Eukaryota</taxon>
        <taxon>Metazoa</taxon>
        <taxon>Ecdysozoa</taxon>
        <taxon>Arthropoda</taxon>
        <taxon>Hexapoda</taxon>
        <taxon>Insecta</taxon>
        <taxon>Pterygota</taxon>
        <taxon>Neoptera</taxon>
        <taxon>Paraneoptera</taxon>
        <taxon>Hemiptera</taxon>
        <taxon>Heteroptera</taxon>
        <taxon>Panheteroptera</taxon>
        <taxon>Cimicomorpha</taxon>
        <taxon>Miridae</taxon>
        <taxon>Mirini</taxon>
        <taxon>Lygus</taxon>
    </lineage>
</organism>
<reference evidence="1" key="1">
    <citation type="journal article" date="2016" name="Gigascience">
        <title>De novo construction of an expanded transcriptome assembly for the western tarnished plant bug, Lygus hesperus.</title>
        <authorList>
            <person name="Tassone E.E."/>
            <person name="Geib S.M."/>
            <person name="Hall B."/>
            <person name="Fabrick J.A."/>
            <person name="Brent C.S."/>
            <person name="Hull J.J."/>
        </authorList>
    </citation>
    <scope>NUCLEOTIDE SEQUENCE</scope>
</reference>
<proteinExistence type="predicted"/>
<gene>
    <name evidence="1" type="ORF">g.12568</name>
</gene>
<dbReference type="EMBL" id="GDHC01013402">
    <property type="protein sequence ID" value="JAQ05227.1"/>
    <property type="molecule type" value="Transcribed_RNA"/>
</dbReference>
<accession>A0A146LDX9</accession>